<gene>
    <name evidence="2" type="ORF">FJM67_12090</name>
</gene>
<sequence length="294" mass="30055">MKAIKLASVFAVTAVAAAVSTATFAAEPVFSGQAGLEMAMLGDKHDDATANGNNDTWGSKGEVNLNIDTGVVSTLIEFRGATATIVSAKVTQGAVSFGDFDGSIADDGYLKADRVIEGEYGDGSQTDLGIRYAVMPGLTVALEMATDQNGVGAAAKYSQDLGVANVTASFGTYAGETTSKLKDEHTIYAIGASIPAGPATVTVSYAGGEYYDKAAKTAEASKVGSVVVGATFAPTDALKLSVQHSMNQEAAKNADDSNTEVAAWFKAGDVTYYAASLTGDKSMEKTVIGAKASF</sequence>
<name>A0A501WLP1_9GAMM</name>
<proteinExistence type="predicted"/>
<evidence type="ECO:0000256" key="1">
    <source>
        <dbReference type="SAM" id="SignalP"/>
    </source>
</evidence>
<evidence type="ECO:0008006" key="4">
    <source>
        <dbReference type="Google" id="ProtNLM"/>
    </source>
</evidence>
<keyword evidence="3" id="KW-1185">Reference proteome</keyword>
<evidence type="ECO:0000313" key="3">
    <source>
        <dbReference type="Proteomes" id="UP000315901"/>
    </source>
</evidence>
<feature type="signal peptide" evidence="1">
    <location>
        <begin position="1"/>
        <end position="25"/>
    </location>
</feature>
<dbReference type="EMBL" id="VFRR01000025">
    <property type="protein sequence ID" value="TPE49320.1"/>
    <property type="molecule type" value="Genomic_DNA"/>
</dbReference>
<dbReference type="RefSeq" id="WP_140589618.1">
    <property type="nucleotide sequence ID" value="NZ_VFRR01000025.1"/>
</dbReference>
<dbReference type="Proteomes" id="UP000315901">
    <property type="component" value="Unassembled WGS sequence"/>
</dbReference>
<feature type="chain" id="PRO_5021463640" description="Porin domain-containing protein" evidence="1">
    <location>
        <begin position="26"/>
        <end position="294"/>
    </location>
</feature>
<evidence type="ECO:0000313" key="2">
    <source>
        <dbReference type="EMBL" id="TPE49320.1"/>
    </source>
</evidence>
<protein>
    <recommendedName>
        <fullName evidence="4">Porin domain-containing protein</fullName>
    </recommendedName>
</protein>
<reference evidence="2 3" key="1">
    <citation type="submission" date="2019-06" db="EMBL/GenBank/DDBJ databases">
        <title>A novel bacterium of genus Marinomonas, isolated from coastal sand.</title>
        <authorList>
            <person name="Huang H."/>
            <person name="Mo K."/>
            <person name="Hu Y."/>
        </authorList>
    </citation>
    <scope>NUCLEOTIDE SEQUENCE [LARGE SCALE GENOMIC DNA]</scope>
    <source>
        <strain evidence="2 3">HB171799</strain>
    </source>
</reference>
<dbReference type="SUPFAM" id="SSF56935">
    <property type="entry name" value="Porins"/>
    <property type="match status" value="1"/>
</dbReference>
<dbReference type="OrthoDB" id="6102289at2"/>
<dbReference type="AlphaFoldDB" id="A0A501WLP1"/>
<keyword evidence="1" id="KW-0732">Signal</keyword>
<accession>A0A501WLP1</accession>
<comment type="caution">
    <text evidence="2">The sequence shown here is derived from an EMBL/GenBank/DDBJ whole genome shotgun (WGS) entry which is preliminary data.</text>
</comment>
<organism evidence="2 3">
    <name type="scientific">Maribrevibacterium harenarium</name>
    <dbReference type="NCBI Taxonomy" id="2589817"/>
    <lineage>
        <taxon>Bacteria</taxon>
        <taxon>Pseudomonadati</taxon>
        <taxon>Pseudomonadota</taxon>
        <taxon>Gammaproteobacteria</taxon>
        <taxon>Oceanospirillales</taxon>
        <taxon>Oceanospirillaceae</taxon>
        <taxon>Maribrevibacterium</taxon>
    </lineage>
</organism>